<accession>F9HLC4</accession>
<dbReference type="InterPro" id="IPR000871">
    <property type="entry name" value="Beta-lactam_class-A"/>
</dbReference>
<comment type="caution">
    <text evidence="2">The sequence shown here is derived from an EMBL/GenBank/DDBJ whole genome shotgun (WGS) entry which is preliminary data.</text>
</comment>
<organism evidence="2 3">
    <name type="scientific">Streptococcus mitis SK1080</name>
    <dbReference type="NCBI Taxonomy" id="1008453"/>
    <lineage>
        <taxon>Bacteria</taxon>
        <taxon>Bacillati</taxon>
        <taxon>Bacillota</taxon>
        <taxon>Bacilli</taxon>
        <taxon>Lactobacillales</taxon>
        <taxon>Streptococcaceae</taxon>
        <taxon>Streptococcus</taxon>
        <taxon>Streptococcus mitis group</taxon>
    </lineage>
</organism>
<dbReference type="EMBL" id="AFQV01000011">
    <property type="protein sequence ID" value="EGP69720.1"/>
    <property type="molecule type" value="Genomic_DNA"/>
</dbReference>
<reference evidence="2 3" key="1">
    <citation type="submission" date="2011-05" db="EMBL/GenBank/DDBJ databases">
        <authorList>
            <person name="Durkin A.S."/>
            <person name="Radune D."/>
            <person name="Hostetler J."/>
            <person name="Torralba M."/>
            <person name="Gillis M."/>
            <person name="Methe B."/>
            <person name="Sutton G."/>
            <person name="Nelson K.E."/>
        </authorList>
    </citation>
    <scope>NUCLEOTIDE SEQUENCE [LARGE SCALE GENOMIC DNA]</scope>
    <source>
        <strain evidence="2 3">SK1080</strain>
    </source>
</reference>
<dbReference type="PATRIC" id="fig|1008453.3.peg.481"/>
<evidence type="ECO:0000259" key="1">
    <source>
        <dbReference type="Pfam" id="PF13354"/>
    </source>
</evidence>
<protein>
    <recommendedName>
        <fullName evidence="1">Beta-lactamase class A catalytic domain-containing protein</fullName>
    </recommendedName>
</protein>
<sequence length="238" mass="27607">MRKFLIILLLPSLLTISKVVSTEKEVVYTSKEIYYLSQSDFGIYFREKLSSPVVYGEVPVYANEDLVVESGKLTPKTSFQITEWRLNKQGIPVFKLSNHQFIAADKRFLYDQSEVTPIIKKVWLESDFKLYNSPYDLKEVKSSLSAYSQVSIDKIMFVEGREFLHIDQVGWVAKESTSEEDNRMSKVQEMLSEKYQKDSFSIYVKQLTTGKEAGINQNEKMYAASVLKLPYLYYAQEK</sequence>
<dbReference type="AlphaFoldDB" id="F9HLC4"/>
<dbReference type="Pfam" id="PF13354">
    <property type="entry name" value="Beta-lactamase2"/>
    <property type="match status" value="1"/>
</dbReference>
<name>F9HLC4_STRMT</name>
<dbReference type="GO" id="GO:0008800">
    <property type="term" value="F:beta-lactamase activity"/>
    <property type="evidence" value="ECO:0007669"/>
    <property type="project" value="InterPro"/>
</dbReference>
<dbReference type="PANTHER" id="PTHR35333:SF3">
    <property type="entry name" value="BETA-LACTAMASE-TYPE TRANSPEPTIDASE FOLD CONTAINING PROTEIN"/>
    <property type="match status" value="1"/>
</dbReference>
<dbReference type="InterPro" id="IPR045155">
    <property type="entry name" value="Beta-lactam_cat"/>
</dbReference>
<dbReference type="InterPro" id="IPR012338">
    <property type="entry name" value="Beta-lactam/transpept-like"/>
</dbReference>
<dbReference type="Proteomes" id="UP000004568">
    <property type="component" value="Unassembled WGS sequence"/>
</dbReference>
<feature type="domain" description="Beta-lactamase class A catalytic" evidence="1">
    <location>
        <begin position="201"/>
        <end position="237"/>
    </location>
</feature>
<dbReference type="SUPFAM" id="SSF56601">
    <property type="entry name" value="beta-lactamase/transpeptidase-like"/>
    <property type="match status" value="2"/>
</dbReference>
<dbReference type="GO" id="GO:0030655">
    <property type="term" value="P:beta-lactam antibiotic catabolic process"/>
    <property type="evidence" value="ECO:0007669"/>
    <property type="project" value="InterPro"/>
</dbReference>
<dbReference type="GO" id="GO:0046677">
    <property type="term" value="P:response to antibiotic"/>
    <property type="evidence" value="ECO:0007669"/>
    <property type="project" value="InterPro"/>
</dbReference>
<evidence type="ECO:0000313" key="3">
    <source>
        <dbReference type="Proteomes" id="UP000004568"/>
    </source>
</evidence>
<dbReference type="PANTHER" id="PTHR35333">
    <property type="entry name" value="BETA-LACTAMASE"/>
    <property type="match status" value="1"/>
</dbReference>
<proteinExistence type="predicted"/>
<gene>
    <name evidence="2" type="ORF">HMPREF9957_0052</name>
</gene>
<dbReference type="Gene3D" id="3.40.710.10">
    <property type="entry name" value="DD-peptidase/beta-lactamase superfamily"/>
    <property type="match status" value="1"/>
</dbReference>
<dbReference type="eggNOG" id="COG2367">
    <property type="taxonomic scope" value="Bacteria"/>
</dbReference>
<evidence type="ECO:0000313" key="2">
    <source>
        <dbReference type="EMBL" id="EGP69720.1"/>
    </source>
</evidence>